<evidence type="ECO:0000313" key="3">
    <source>
        <dbReference type="Proteomes" id="UP001282284"/>
    </source>
</evidence>
<protein>
    <recommendedName>
        <fullName evidence="4">SGNH/GDSL hydrolase family protein</fullName>
    </recommendedName>
</protein>
<feature type="transmembrane region" description="Helical" evidence="1">
    <location>
        <begin position="6"/>
        <end position="26"/>
    </location>
</feature>
<gene>
    <name evidence="2" type="ORF">QT711_07350</name>
</gene>
<name>A0ABU4G9D4_9BACL</name>
<evidence type="ECO:0008006" key="4">
    <source>
        <dbReference type="Google" id="ProtNLM"/>
    </source>
</evidence>
<dbReference type="Proteomes" id="UP001282284">
    <property type="component" value="Unassembled WGS sequence"/>
</dbReference>
<organism evidence="2 3">
    <name type="scientific">Sporosarcina saromensis</name>
    <dbReference type="NCBI Taxonomy" id="359365"/>
    <lineage>
        <taxon>Bacteria</taxon>
        <taxon>Bacillati</taxon>
        <taxon>Bacillota</taxon>
        <taxon>Bacilli</taxon>
        <taxon>Bacillales</taxon>
        <taxon>Caryophanaceae</taxon>
        <taxon>Sporosarcina</taxon>
    </lineage>
</organism>
<comment type="caution">
    <text evidence="2">The sequence shown here is derived from an EMBL/GenBank/DDBJ whole genome shotgun (WGS) entry which is preliminary data.</text>
</comment>
<keyword evidence="1" id="KW-0472">Membrane</keyword>
<dbReference type="EMBL" id="JAUBDI010000005">
    <property type="protein sequence ID" value="MDW0112997.1"/>
    <property type="molecule type" value="Genomic_DNA"/>
</dbReference>
<evidence type="ECO:0000256" key="1">
    <source>
        <dbReference type="SAM" id="Phobius"/>
    </source>
</evidence>
<evidence type="ECO:0000313" key="2">
    <source>
        <dbReference type="EMBL" id="MDW0112997.1"/>
    </source>
</evidence>
<dbReference type="SUPFAM" id="SSF52266">
    <property type="entry name" value="SGNH hydrolase"/>
    <property type="match status" value="1"/>
</dbReference>
<dbReference type="RefSeq" id="WP_317943056.1">
    <property type="nucleotide sequence ID" value="NZ_JAUBDI010000005.1"/>
</dbReference>
<keyword evidence="1" id="KW-1133">Transmembrane helix</keyword>
<sequence>MKIYRFIPFLFFIICISVLIYSYLGWKSKLENVLSSQTPSHSVDNHNFDSNPKLNSTVEDTNTLDNKNLTLKQIESLSRNMDSDIAQLFITKYNSDETLRMLLIGSTSLEAGGDGGAAGLTKSKLKELYGDFIDIDIIISDGTSQDFIDTIDENINWNNKYDLLIIEPFTLNNNGKVVIEDEHQHILMIDEHLKRFNNEAVLIITPSQPILKPNFYLLQINTLKQFALENEIHIIDHWDNWPDVKTDELLSYLNEESLPNSLGAKAWADALLSYFIGE</sequence>
<reference evidence="2 3" key="1">
    <citation type="submission" date="2023-06" db="EMBL/GenBank/DDBJ databases">
        <title>Sporosarcina sp. nov., isolated from Korean traditional fermented seafood 'Jeotgal'.</title>
        <authorList>
            <person name="Yang A.I."/>
            <person name="Shin N.-R."/>
        </authorList>
    </citation>
    <scope>NUCLEOTIDE SEQUENCE [LARGE SCALE GENOMIC DNA]</scope>
    <source>
        <strain evidence="2 3">KCTC13119</strain>
    </source>
</reference>
<accession>A0ABU4G9D4</accession>
<proteinExistence type="predicted"/>
<keyword evidence="3" id="KW-1185">Reference proteome</keyword>
<keyword evidence="1" id="KW-0812">Transmembrane</keyword>